<comment type="caution">
    <text evidence="1">The sequence shown here is derived from an EMBL/GenBank/DDBJ whole genome shotgun (WGS) entry which is preliminary data.</text>
</comment>
<keyword evidence="2" id="KW-1185">Reference proteome</keyword>
<evidence type="ECO:0000313" key="2">
    <source>
        <dbReference type="Proteomes" id="UP000054078"/>
    </source>
</evidence>
<protein>
    <recommendedName>
        <fullName evidence="3">XRE family transcriptional regulator</fullName>
    </recommendedName>
</protein>
<gene>
    <name evidence="1" type="ORF">AUL39_00325</name>
</gene>
<dbReference type="AlphaFoldDB" id="A0A100YW86"/>
<accession>A0A100YW86</accession>
<dbReference type="EMBL" id="LOJF01000001">
    <property type="protein sequence ID" value="KUH58838.1"/>
    <property type="molecule type" value="Genomic_DNA"/>
</dbReference>
<evidence type="ECO:0008006" key="3">
    <source>
        <dbReference type="Google" id="ProtNLM"/>
    </source>
</evidence>
<sequence length="149" mass="16944">MEADVEEPWYAITHDADLDEVLAHAFLDERNLSAWARDSMAASGMPRNEAIYRSRLNQTFAYQILAGTRHASRDKLLQLAFGMRLDIRDASELLERGGACRLRPDNCRDLIVAYALHHGVGIEQCDDLLWAHGERTIMPDRARGDHRSQ</sequence>
<reference evidence="1 2" key="1">
    <citation type="submission" date="2015-12" db="EMBL/GenBank/DDBJ databases">
        <title>Draft Genome Sequence of Olsenella scatoligenes SK9K4T; a Producer of 3-Methylindole- (skatole) and 4-Methylphenol- (p-cresol) Isolated from Pig Feces.</title>
        <authorList>
            <person name="Li X."/>
            <person name="Borg B."/>
            <person name="Canibe N."/>
        </authorList>
    </citation>
    <scope>NUCLEOTIDE SEQUENCE [LARGE SCALE GENOMIC DNA]</scope>
    <source>
        <strain evidence="1 2">SK9K4</strain>
    </source>
</reference>
<proteinExistence type="predicted"/>
<dbReference type="STRING" id="1299998.AUL39_00325"/>
<organism evidence="1 2">
    <name type="scientific">Tractidigestivibacter scatoligenes</name>
    <name type="common">Olsenella scatoligenes</name>
    <dbReference type="NCBI Taxonomy" id="1299998"/>
    <lineage>
        <taxon>Bacteria</taxon>
        <taxon>Bacillati</taxon>
        <taxon>Actinomycetota</taxon>
        <taxon>Coriobacteriia</taxon>
        <taxon>Coriobacteriales</taxon>
        <taxon>Atopobiaceae</taxon>
        <taxon>Tractidigestivibacter</taxon>
    </lineage>
</organism>
<dbReference type="RefSeq" id="WP_059052503.1">
    <property type="nucleotide sequence ID" value="NZ_LOJF01000001.1"/>
</dbReference>
<name>A0A100YW86_TRASO</name>
<evidence type="ECO:0000313" key="1">
    <source>
        <dbReference type="EMBL" id="KUH58838.1"/>
    </source>
</evidence>
<dbReference type="Proteomes" id="UP000054078">
    <property type="component" value="Unassembled WGS sequence"/>
</dbReference>